<feature type="transmembrane region" description="Helical" evidence="5">
    <location>
        <begin position="364"/>
        <end position="383"/>
    </location>
</feature>
<name>A0A9P4JR47_9PLEO</name>
<evidence type="ECO:0000259" key="6">
    <source>
        <dbReference type="PROSITE" id="PS50850"/>
    </source>
</evidence>
<organism evidence="7 8">
    <name type="scientific">Delitschia confertaspora ATCC 74209</name>
    <dbReference type="NCBI Taxonomy" id="1513339"/>
    <lineage>
        <taxon>Eukaryota</taxon>
        <taxon>Fungi</taxon>
        <taxon>Dikarya</taxon>
        <taxon>Ascomycota</taxon>
        <taxon>Pezizomycotina</taxon>
        <taxon>Dothideomycetes</taxon>
        <taxon>Pleosporomycetidae</taxon>
        <taxon>Pleosporales</taxon>
        <taxon>Delitschiaceae</taxon>
        <taxon>Delitschia</taxon>
    </lineage>
</organism>
<dbReference type="SUPFAM" id="SSF103473">
    <property type="entry name" value="MFS general substrate transporter"/>
    <property type="match status" value="1"/>
</dbReference>
<feature type="transmembrane region" description="Helical" evidence="5">
    <location>
        <begin position="33"/>
        <end position="54"/>
    </location>
</feature>
<gene>
    <name evidence="7" type="ORF">GQ43DRAFT_371049</name>
</gene>
<dbReference type="InterPro" id="IPR036259">
    <property type="entry name" value="MFS_trans_sf"/>
</dbReference>
<dbReference type="PROSITE" id="PS50850">
    <property type="entry name" value="MFS"/>
    <property type="match status" value="1"/>
</dbReference>
<dbReference type="Proteomes" id="UP000799536">
    <property type="component" value="Unassembled WGS sequence"/>
</dbReference>
<feature type="transmembrane region" description="Helical" evidence="5">
    <location>
        <begin position="74"/>
        <end position="93"/>
    </location>
</feature>
<feature type="transmembrane region" description="Helical" evidence="5">
    <location>
        <begin position="194"/>
        <end position="214"/>
    </location>
</feature>
<dbReference type="OrthoDB" id="2130629at2759"/>
<feature type="transmembrane region" description="Helical" evidence="5">
    <location>
        <begin position="304"/>
        <end position="324"/>
    </location>
</feature>
<dbReference type="Gene3D" id="1.20.1250.20">
    <property type="entry name" value="MFS general substrate transporter like domains"/>
    <property type="match status" value="2"/>
</dbReference>
<evidence type="ECO:0000256" key="5">
    <source>
        <dbReference type="SAM" id="Phobius"/>
    </source>
</evidence>
<evidence type="ECO:0000313" key="8">
    <source>
        <dbReference type="Proteomes" id="UP000799536"/>
    </source>
</evidence>
<reference evidence="7" key="1">
    <citation type="journal article" date="2020" name="Stud. Mycol.">
        <title>101 Dothideomycetes genomes: a test case for predicting lifestyles and emergence of pathogens.</title>
        <authorList>
            <person name="Haridas S."/>
            <person name="Albert R."/>
            <person name="Binder M."/>
            <person name="Bloem J."/>
            <person name="Labutti K."/>
            <person name="Salamov A."/>
            <person name="Andreopoulos B."/>
            <person name="Baker S."/>
            <person name="Barry K."/>
            <person name="Bills G."/>
            <person name="Bluhm B."/>
            <person name="Cannon C."/>
            <person name="Castanera R."/>
            <person name="Culley D."/>
            <person name="Daum C."/>
            <person name="Ezra D."/>
            <person name="Gonzalez J."/>
            <person name="Henrissat B."/>
            <person name="Kuo A."/>
            <person name="Liang C."/>
            <person name="Lipzen A."/>
            <person name="Lutzoni F."/>
            <person name="Magnuson J."/>
            <person name="Mondo S."/>
            <person name="Nolan M."/>
            <person name="Ohm R."/>
            <person name="Pangilinan J."/>
            <person name="Park H.-J."/>
            <person name="Ramirez L."/>
            <person name="Alfaro M."/>
            <person name="Sun H."/>
            <person name="Tritt A."/>
            <person name="Yoshinaga Y."/>
            <person name="Zwiers L.-H."/>
            <person name="Turgeon B."/>
            <person name="Goodwin S."/>
            <person name="Spatafora J."/>
            <person name="Crous P."/>
            <person name="Grigoriev I."/>
        </authorList>
    </citation>
    <scope>NUCLEOTIDE SEQUENCE</scope>
    <source>
        <strain evidence="7">ATCC 74209</strain>
    </source>
</reference>
<evidence type="ECO:0000256" key="4">
    <source>
        <dbReference type="ARBA" id="ARBA00023136"/>
    </source>
</evidence>
<feature type="transmembrane region" description="Helical" evidence="5">
    <location>
        <begin position="230"/>
        <end position="248"/>
    </location>
</feature>
<dbReference type="InterPro" id="IPR020846">
    <property type="entry name" value="MFS_dom"/>
</dbReference>
<dbReference type="InterPro" id="IPR011701">
    <property type="entry name" value="MFS"/>
</dbReference>
<keyword evidence="4 5" id="KW-0472">Membrane</keyword>
<feature type="transmembrane region" description="Helical" evidence="5">
    <location>
        <begin position="466"/>
        <end position="486"/>
    </location>
</feature>
<feature type="transmembrane region" description="Helical" evidence="5">
    <location>
        <begin position="163"/>
        <end position="182"/>
    </location>
</feature>
<dbReference type="EMBL" id="ML993969">
    <property type="protein sequence ID" value="KAF2201597.1"/>
    <property type="molecule type" value="Genomic_DNA"/>
</dbReference>
<keyword evidence="3 5" id="KW-1133">Transmembrane helix</keyword>
<evidence type="ECO:0000256" key="1">
    <source>
        <dbReference type="ARBA" id="ARBA00004141"/>
    </source>
</evidence>
<proteinExistence type="predicted"/>
<dbReference type="GO" id="GO:0016020">
    <property type="term" value="C:membrane"/>
    <property type="evidence" value="ECO:0007669"/>
    <property type="project" value="UniProtKB-SubCell"/>
</dbReference>
<dbReference type="Pfam" id="PF07690">
    <property type="entry name" value="MFS_1"/>
    <property type="match status" value="1"/>
</dbReference>
<feature type="transmembrane region" description="Helical" evidence="5">
    <location>
        <begin position="336"/>
        <end position="357"/>
    </location>
</feature>
<feature type="domain" description="Major facilitator superfamily (MFS) profile" evidence="6">
    <location>
        <begin position="39"/>
        <end position="490"/>
    </location>
</feature>
<comment type="subcellular location">
    <subcellularLocation>
        <location evidence="1">Membrane</location>
        <topology evidence="1">Multi-pass membrane protein</topology>
    </subcellularLocation>
</comment>
<feature type="transmembrane region" description="Helical" evidence="5">
    <location>
        <begin position="100"/>
        <end position="120"/>
    </location>
</feature>
<accession>A0A9P4JR47</accession>
<feature type="transmembrane region" description="Helical" evidence="5">
    <location>
        <begin position="126"/>
        <end position="151"/>
    </location>
</feature>
<keyword evidence="2 5" id="KW-0812">Transmembrane</keyword>
<evidence type="ECO:0000256" key="3">
    <source>
        <dbReference type="ARBA" id="ARBA00022989"/>
    </source>
</evidence>
<feature type="transmembrane region" description="Helical" evidence="5">
    <location>
        <begin position="389"/>
        <end position="414"/>
    </location>
</feature>
<dbReference type="GO" id="GO:0022857">
    <property type="term" value="F:transmembrane transporter activity"/>
    <property type="evidence" value="ECO:0007669"/>
    <property type="project" value="InterPro"/>
</dbReference>
<evidence type="ECO:0000313" key="7">
    <source>
        <dbReference type="EMBL" id="KAF2201597.1"/>
    </source>
</evidence>
<sequence length="514" mass="56524">MDVSKEEENPQTVYTPSVLERLGRERPDRLPTMWSEVGFCFSLLMSMFVAEYMTSGFNVLLPAVSGSLHIPVQAQTWPASVFSLVTGAFLLPIGRIADMYGGYVVFVSGLAWFVLWSLIAGFSQSYIMLIVCRALQGFGPAAFLPAGIMILGSTYRPGPRKNFVFSLYGAFAPMGFFAGIFFAGLSAQLVTWRWYFFIGTIMLAVTAVTSYFFVPRDREEKKGLEIKMDWWGTITIVPALILIVFAFTDGAHAPNGWATPYIPITLAIGVVLLAITVYIEGWVAEQPLLPFDMFKVQGMGPMSIALFFDYGVFGIYLFYASFYIEEILHASPLLTAAYFAPMCVGGLLLCTVGGLILHLLPGSILLLISGVCYVMSALLFAIIPEDPNYWAYIFTAMCCATAGIDVTYNVTNIFITTSLPKSRQGLAGALINSLLFLGISFFLGLADLAVTETEKGGKSPREAYKVAFWFSVAAAGIACLLMFFFVKIGKAESGLTVEELEELERELTKRESRQ</sequence>
<feature type="transmembrane region" description="Helical" evidence="5">
    <location>
        <begin position="426"/>
        <end position="446"/>
    </location>
</feature>
<keyword evidence="8" id="KW-1185">Reference proteome</keyword>
<dbReference type="PANTHER" id="PTHR42718:SF11">
    <property type="entry name" value="MAJOR FACILITATOR SUPERFAMILY (MFS) PROFILE DOMAIN-CONTAINING PROTEIN"/>
    <property type="match status" value="1"/>
</dbReference>
<protein>
    <submittedName>
        <fullName evidence="7">Membrane transporter</fullName>
    </submittedName>
</protein>
<dbReference type="PANTHER" id="PTHR42718">
    <property type="entry name" value="MAJOR FACILITATOR SUPERFAMILY MULTIDRUG TRANSPORTER MFSC"/>
    <property type="match status" value="1"/>
</dbReference>
<feature type="transmembrane region" description="Helical" evidence="5">
    <location>
        <begin position="260"/>
        <end position="283"/>
    </location>
</feature>
<comment type="caution">
    <text evidence="7">The sequence shown here is derived from an EMBL/GenBank/DDBJ whole genome shotgun (WGS) entry which is preliminary data.</text>
</comment>
<dbReference type="AlphaFoldDB" id="A0A9P4JR47"/>
<evidence type="ECO:0000256" key="2">
    <source>
        <dbReference type="ARBA" id="ARBA00022692"/>
    </source>
</evidence>